<dbReference type="RefSeq" id="WP_088572220.1">
    <property type="nucleotide sequence ID" value="NZ_FYEK01000071.1"/>
</dbReference>
<evidence type="ECO:0000313" key="1">
    <source>
        <dbReference type="EMBL" id="SNB73770.1"/>
    </source>
</evidence>
<gene>
    <name evidence="1" type="ORF">SAMN02746019_00019700</name>
</gene>
<dbReference type="AlphaFoldDB" id="A0A212RMJ9"/>
<proteinExistence type="predicted"/>
<reference evidence="2" key="1">
    <citation type="submission" date="2017-06" db="EMBL/GenBank/DDBJ databases">
        <authorList>
            <person name="Varghese N."/>
            <person name="Submissions S."/>
        </authorList>
    </citation>
    <scope>NUCLEOTIDE SEQUENCE [LARGE SCALE GENOMIC DNA]</scope>
    <source>
        <strain evidence="2">JAD2</strain>
    </source>
</reference>
<evidence type="ECO:0000313" key="2">
    <source>
        <dbReference type="Proteomes" id="UP000197025"/>
    </source>
</evidence>
<sequence>MGVYHLMGLGLSPGTVIGPLTYLAHRYQRWNHEDQAFFAGSGEAAPRQADQKVGDIQALVLFTTREILQGDRPSLEYIENPPGRVAQEPLQEGGPMKEVLRTHLRREWPAIAGGRTEGTVFWCEVDRRDIRTTYERVARVVAALAGVGGQGKEMWINLTGGNNVMNFALELAAILSGDVARLYYVQAADERAEKCLRFTAEDGYWVDLPILPLGLGRLRRAILEVLTAHGPLPLEDLYARLRNEYWDLSRGLDAPETLRREHLTPLWKGRFIQETAQGYAIGPQWELIQPYLQTLEEARAEGRTIEQLCEKEPWIEQEVIHF</sequence>
<accession>A0A212RMJ9</accession>
<keyword evidence="2" id="KW-1185">Reference proteome</keyword>
<name>A0A212RMJ9_9CHLR</name>
<dbReference type="EMBL" id="FYEK01000071">
    <property type="protein sequence ID" value="SNB73770.1"/>
    <property type="molecule type" value="Genomic_DNA"/>
</dbReference>
<protein>
    <submittedName>
        <fullName evidence="1">Uncharacterized protein</fullName>
    </submittedName>
</protein>
<organism evidence="1 2">
    <name type="scientific">Thermoflexus hugenholtzii JAD2</name>
    <dbReference type="NCBI Taxonomy" id="877466"/>
    <lineage>
        <taxon>Bacteria</taxon>
        <taxon>Bacillati</taxon>
        <taxon>Chloroflexota</taxon>
        <taxon>Thermoflexia</taxon>
        <taxon>Thermoflexales</taxon>
        <taxon>Thermoflexaceae</taxon>
        <taxon>Thermoflexus</taxon>
    </lineage>
</organism>
<dbReference type="InParanoid" id="A0A212RMJ9"/>
<dbReference type="OrthoDB" id="3078183at2"/>
<dbReference type="Proteomes" id="UP000197025">
    <property type="component" value="Unassembled WGS sequence"/>
</dbReference>